<evidence type="ECO:0000313" key="1">
    <source>
        <dbReference type="EMBL" id="SFV71806.1"/>
    </source>
</evidence>
<evidence type="ECO:0008006" key="2">
    <source>
        <dbReference type="Google" id="ProtNLM"/>
    </source>
</evidence>
<organism evidence="1">
    <name type="scientific">hydrothermal vent metagenome</name>
    <dbReference type="NCBI Taxonomy" id="652676"/>
    <lineage>
        <taxon>unclassified sequences</taxon>
        <taxon>metagenomes</taxon>
        <taxon>ecological metagenomes</taxon>
    </lineage>
</organism>
<dbReference type="SUPFAM" id="SSF54285">
    <property type="entry name" value="MoaD/ThiS"/>
    <property type="match status" value="1"/>
</dbReference>
<dbReference type="PANTHER" id="PTHR34472">
    <property type="entry name" value="SULFUR CARRIER PROTEIN THIS"/>
    <property type="match status" value="1"/>
</dbReference>
<sequence>MIKVSVNGKIKEIEENLNVKQLIEALEYKQKGFALAINTTFVSIKSYEETIIRDGDKIDILAPVQGG</sequence>
<dbReference type="AlphaFoldDB" id="A0A1W1D122"/>
<gene>
    <name evidence="1" type="ORF">MNB_SV-13-1796</name>
</gene>
<dbReference type="PANTHER" id="PTHR34472:SF1">
    <property type="entry name" value="SULFUR CARRIER PROTEIN THIS"/>
    <property type="match status" value="1"/>
</dbReference>
<dbReference type="InterPro" id="IPR016155">
    <property type="entry name" value="Mopterin_synth/thiamin_S_b"/>
</dbReference>
<dbReference type="Gene3D" id="3.10.20.30">
    <property type="match status" value="1"/>
</dbReference>
<name>A0A1W1D122_9ZZZZ</name>
<proteinExistence type="predicted"/>
<dbReference type="InterPro" id="IPR010035">
    <property type="entry name" value="Thi_S"/>
</dbReference>
<accession>A0A1W1D122</accession>
<dbReference type="NCBIfam" id="TIGR01683">
    <property type="entry name" value="thiS"/>
    <property type="match status" value="1"/>
</dbReference>
<dbReference type="EMBL" id="FPHM01000317">
    <property type="protein sequence ID" value="SFV71806.1"/>
    <property type="molecule type" value="Genomic_DNA"/>
</dbReference>
<dbReference type="InterPro" id="IPR003749">
    <property type="entry name" value="ThiS/MoaD-like"/>
</dbReference>
<dbReference type="CDD" id="cd00565">
    <property type="entry name" value="Ubl_ThiS"/>
    <property type="match status" value="1"/>
</dbReference>
<protein>
    <recommendedName>
        <fullName evidence="2">Sulfur carrier protein ThiS</fullName>
    </recommendedName>
</protein>
<dbReference type="InterPro" id="IPR012675">
    <property type="entry name" value="Beta-grasp_dom_sf"/>
</dbReference>
<dbReference type="Pfam" id="PF02597">
    <property type="entry name" value="ThiS"/>
    <property type="match status" value="1"/>
</dbReference>
<reference evidence="1" key="1">
    <citation type="submission" date="2016-10" db="EMBL/GenBank/DDBJ databases">
        <authorList>
            <person name="de Groot N.N."/>
        </authorList>
    </citation>
    <scope>NUCLEOTIDE SEQUENCE</scope>
</reference>